<evidence type="ECO:0000313" key="2">
    <source>
        <dbReference type="Proteomes" id="UP000004754"/>
    </source>
</evidence>
<dbReference type="HOGENOM" id="CLU_107144_1_3_9"/>
<proteinExistence type="predicted"/>
<dbReference type="AlphaFoldDB" id="E6MIQ7"/>
<accession>E6MIQ7</accession>
<dbReference type="PANTHER" id="PTHR33221:SF15">
    <property type="entry name" value="HTH-TYPE TRANSCRIPTIONAL REGULATOR YWGB-RELATED"/>
    <property type="match status" value="1"/>
</dbReference>
<dbReference type="InterPro" id="IPR036388">
    <property type="entry name" value="WH-like_DNA-bd_sf"/>
</dbReference>
<dbReference type="EMBL" id="AEQN01000023">
    <property type="protein sequence ID" value="EFV01153.1"/>
    <property type="molecule type" value="Genomic_DNA"/>
</dbReference>
<protein>
    <submittedName>
        <fullName evidence="1">Putative iron-responsive transcriptional regulator</fullName>
    </submittedName>
</protein>
<dbReference type="PROSITE" id="PS51197">
    <property type="entry name" value="HTH_RRF2_2"/>
    <property type="match status" value="1"/>
</dbReference>
<dbReference type="Pfam" id="PF02082">
    <property type="entry name" value="Rrf2"/>
    <property type="match status" value="1"/>
</dbReference>
<dbReference type="Proteomes" id="UP000004754">
    <property type="component" value="Unassembled WGS sequence"/>
</dbReference>
<dbReference type="InterPro" id="IPR000944">
    <property type="entry name" value="Tscrpt_reg_Rrf2"/>
</dbReference>
<evidence type="ECO:0000313" key="1">
    <source>
        <dbReference type="EMBL" id="EFV01153.1"/>
    </source>
</evidence>
<dbReference type="RefSeq" id="WP_006599314.1">
    <property type="nucleotide sequence ID" value="NZ_GL622359.1"/>
</dbReference>
<name>E6MIQ7_9FIRM</name>
<reference evidence="1 2" key="1">
    <citation type="submission" date="2010-12" db="EMBL/GenBank/DDBJ databases">
        <authorList>
            <person name="Muzny D."/>
            <person name="Qin X."/>
            <person name="Deng J."/>
            <person name="Jiang H."/>
            <person name="Liu Y."/>
            <person name="Qu J."/>
            <person name="Song X.-Z."/>
            <person name="Zhang L."/>
            <person name="Thornton R."/>
            <person name="Coyle M."/>
            <person name="Francisco L."/>
            <person name="Jackson L."/>
            <person name="Javaid M."/>
            <person name="Korchina V."/>
            <person name="Kovar C."/>
            <person name="Mata R."/>
            <person name="Mathew T."/>
            <person name="Ngo R."/>
            <person name="Nguyen L."/>
            <person name="Nguyen N."/>
            <person name="Okwuonu G."/>
            <person name="Ongeri F."/>
            <person name="Pham C."/>
            <person name="Simmons D."/>
            <person name="Wilczek-Boney K."/>
            <person name="Hale W."/>
            <person name="Jakkamsetti A."/>
            <person name="Pham P."/>
            <person name="Ruth R."/>
            <person name="San Lucas F."/>
            <person name="Warren J."/>
            <person name="Zhang J."/>
            <person name="Zhao Z."/>
            <person name="Zhou C."/>
            <person name="Zhu D."/>
            <person name="Lee S."/>
            <person name="Bess C."/>
            <person name="Blankenburg K."/>
            <person name="Forbes L."/>
            <person name="Fu Q."/>
            <person name="Gubbala S."/>
            <person name="Hirani K."/>
            <person name="Jayaseelan J.C."/>
            <person name="Lara F."/>
            <person name="Munidasa M."/>
            <person name="Palculict T."/>
            <person name="Patil S."/>
            <person name="Pu L.-L."/>
            <person name="Saada N."/>
            <person name="Tang L."/>
            <person name="Weissenberger G."/>
            <person name="Zhu Y."/>
            <person name="Hemphill L."/>
            <person name="Shang Y."/>
            <person name="Youmans B."/>
            <person name="Ayvaz T."/>
            <person name="Ross M."/>
            <person name="Santibanez J."/>
            <person name="Aqrawi P."/>
            <person name="Gross S."/>
            <person name="Joshi V."/>
            <person name="Fowler G."/>
            <person name="Nazareth L."/>
            <person name="Reid J."/>
            <person name="Worley K."/>
            <person name="Petrosino J."/>
            <person name="Highlander S."/>
            <person name="Gibbs R."/>
        </authorList>
    </citation>
    <scope>NUCLEOTIDE SEQUENCE [LARGE SCALE GENOMIC DNA]</scope>
    <source>
        <strain evidence="1 2">ATCC 23263</strain>
    </source>
</reference>
<organism evidence="1 2">
    <name type="scientific">Pseudoramibacter alactolyticus ATCC 23263</name>
    <dbReference type="NCBI Taxonomy" id="887929"/>
    <lineage>
        <taxon>Bacteria</taxon>
        <taxon>Bacillati</taxon>
        <taxon>Bacillota</taxon>
        <taxon>Clostridia</taxon>
        <taxon>Eubacteriales</taxon>
        <taxon>Eubacteriaceae</taxon>
        <taxon>Pseudoramibacter</taxon>
    </lineage>
</organism>
<dbReference type="GO" id="GO:0005829">
    <property type="term" value="C:cytosol"/>
    <property type="evidence" value="ECO:0007669"/>
    <property type="project" value="TreeGrafter"/>
</dbReference>
<comment type="caution">
    <text evidence="1">The sequence shown here is derived from an EMBL/GenBank/DDBJ whole genome shotgun (WGS) entry which is preliminary data.</text>
</comment>
<dbReference type="STRING" id="887929.HMP0721_1892"/>
<dbReference type="Gene3D" id="1.10.10.10">
    <property type="entry name" value="Winged helix-like DNA-binding domain superfamily/Winged helix DNA-binding domain"/>
    <property type="match status" value="1"/>
</dbReference>
<dbReference type="GO" id="GO:0003700">
    <property type="term" value="F:DNA-binding transcription factor activity"/>
    <property type="evidence" value="ECO:0007669"/>
    <property type="project" value="TreeGrafter"/>
</dbReference>
<dbReference type="InterPro" id="IPR036390">
    <property type="entry name" value="WH_DNA-bd_sf"/>
</dbReference>
<keyword evidence="2" id="KW-1185">Reference proteome</keyword>
<gene>
    <name evidence="1" type="ORF">HMP0721_1892</name>
</gene>
<dbReference type="PANTHER" id="PTHR33221">
    <property type="entry name" value="WINGED HELIX-TURN-HELIX TRANSCRIPTIONAL REGULATOR, RRF2 FAMILY"/>
    <property type="match status" value="1"/>
</dbReference>
<dbReference type="OrthoDB" id="9808360at2"/>
<dbReference type="eggNOG" id="COG1959">
    <property type="taxonomic scope" value="Bacteria"/>
</dbReference>
<dbReference type="SUPFAM" id="SSF46785">
    <property type="entry name" value="Winged helix' DNA-binding domain"/>
    <property type="match status" value="1"/>
</dbReference>
<sequence length="152" mass="16870">MLITRKTDYAIRLLRGIADGGKKKIPVLAENEQVPRPFAYKITKKLQQAGIVAVGRGAAGGTSLNRPLAAFTLLDLLRALDDYPTVTACTRAPYHCDWCEHHRMACCAHQHMSQIQRRLEAELAAHTLQAVIFDPPDHDDPPMRVPAPREAP</sequence>